<dbReference type="RefSeq" id="WP_317695680.1">
    <property type="nucleotide sequence ID" value="NZ_AP026801.1"/>
</dbReference>
<dbReference type="KEGG" id="xak:KIMC2_15640"/>
<dbReference type="InterPro" id="IPR009214">
    <property type="entry name" value="DUF1129"/>
</dbReference>
<dbReference type="EMBL" id="AP026801">
    <property type="protein sequence ID" value="BDR57002.1"/>
    <property type="molecule type" value="Genomic_DNA"/>
</dbReference>
<name>A0AAU9D891_9LACO</name>
<keyword evidence="3" id="KW-1185">Reference proteome</keyword>
<gene>
    <name evidence="2" type="ORF">KIMC2_15640</name>
</gene>
<proteinExistence type="predicted"/>
<evidence type="ECO:0000256" key="1">
    <source>
        <dbReference type="SAM" id="Phobius"/>
    </source>
</evidence>
<keyword evidence="1" id="KW-0472">Membrane</keyword>
<organism evidence="2 3">
    <name type="scientific">Xylocopilactobacillus apis</name>
    <dbReference type="NCBI Taxonomy" id="2932183"/>
    <lineage>
        <taxon>Bacteria</taxon>
        <taxon>Bacillati</taxon>
        <taxon>Bacillota</taxon>
        <taxon>Bacilli</taxon>
        <taxon>Lactobacillales</taxon>
        <taxon>Lactobacillaceae</taxon>
        <taxon>Xylocopilactobacillus</taxon>
    </lineage>
</organism>
<feature type="transmembrane region" description="Helical" evidence="1">
    <location>
        <begin position="166"/>
        <end position="187"/>
    </location>
</feature>
<keyword evidence="1" id="KW-1133">Transmembrane helix</keyword>
<evidence type="ECO:0000313" key="3">
    <source>
        <dbReference type="Proteomes" id="UP001321804"/>
    </source>
</evidence>
<dbReference type="Proteomes" id="UP001321804">
    <property type="component" value="Chromosome"/>
</dbReference>
<feature type="transmembrane region" description="Helical" evidence="1">
    <location>
        <begin position="131"/>
        <end position="154"/>
    </location>
</feature>
<feature type="transmembrane region" description="Helical" evidence="1">
    <location>
        <begin position="94"/>
        <end position="119"/>
    </location>
</feature>
<protein>
    <submittedName>
        <fullName evidence="2">Membrane protein</fullName>
    </submittedName>
</protein>
<evidence type="ECO:0000313" key="2">
    <source>
        <dbReference type="EMBL" id="BDR57002.1"/>
    </source>
</evidence>
<dbReference type="PIRSF" id="PIRSF033111">
    <property type="entry name" value="UCP033111"/>
    <property type="match status" value="1"/>
</dbReference>
<sequence length="225" mass="25515">MSDKKEKVIEQELPKHTLDELSNKNTEYVFQLKKFLTNDFKYSEEDADQYVNQILDEMVEAQRRGTPANRLFGSPRKLAAAHVKGEAEKPATSYWLLWLDNSVIFGMLLFGMSCLMMFFPSKNKATGASNGVLTIIIMSVEFGLTWAYFTRWSIQPKDQRVSIPKLIGVLAIGFVGLFLVTGLAGFIPAQFNPVFSAMTYLIITIALFGAHYYLKHKYNIKGTLF</sequence>
<feature type="transmembrane region" description="Helical" evidence="1">
    <location>
        <begin position="193"/>
        <end position="214"/>
    </location>
</feature>
<dbReference type="AlphaFoldDB" id="A0AAU9D891"/>
<keyword evidence="1" id="KW-0812">Transmembrane</keyword>
<dbReference type="Pfam" id="PF06570">
    <property type="entry name" value="DUF1129"/>
    <property type="match status" value="1"/>
</dbReference>
<accession>A0AAU9D891</accession>
<reference evidence="2 3" key="1">
    <citation type="journal article" date="2023" name="Microbiol. Spectr.">
        <title>Symbiosis of Carpenter Bees with Uncharacterized Lactic Acid Bacteria Showing NAD Auxotrophy.</title>
        <authorList>
            <person name="Kawasaki S."/>
            <person name="Ozawa K."/>
            <person name="Mori T."/>
            <person name="Yamamoto A."/>
            <person name="Ito M."/>
            <person name="Ohkuma M."/>
            <person name="Sakamoto M."/>
            <person name="Matsutani M."/>
        </authorList>
    </citation>
    <scope>NUCLEOTIDE SEQUENCE [LARGE SCALE GENOMIC DNA]</scope>
    <source>
        <strain evidence="2 3">KimC2</strain>
    </source>
</reference>